<protein>
    <submittedName>
        <fullName evidence="1">Uncharacterized protein</fullName>
    </submittedName>
</protein>
<sequence length="100" mass="11462">MERDELRRSLKRLLADDQVRALEKGTMRGSSWSMATVQKALQLKVMCGSRVYDYVKKYVVPLPAQRTLYQLVEQMKAADGDQCEVELSPFEDDDECDDVA</sequence>
<organism evidence="1 2">
    <name type="scientific">Haemaphysalis longicornis</name>
    <name type="common">Bush tick</name>
    <dbReference type="NCBI Taxonomy" id="44386"/>
    <lineage>
        <taxon>Eukaryota</taxon>
        <taxon>Metazoa</taxon>
        <taxon>Ecdysozoa</taxon>
        <taxon>Arthropoda</taxon>
        <taxon>Chelicerata</taxon>
        <taxon>Arachnida</taxon>
        <taxon>Acari</taxon>
        <taxon>Parasitiformes</taxon>
        <taxon>Ixodida</taxon>
        <taxon>Ixodoidea</taxon>
        <taxon>Ixodidae</taxon>
        <taxon>Haemaphysalinae</taxon>
        <taxon>Haemaphysalis</taxon>
    </lineage>
</organism>
<evidence type="ECO:0000313" key="2">
    <source>
        <dbReference type="Proteomes" id="UP000821853"/>
    </source>
</evidence>
<keyword evidence="2" id="KW-1185">Reference proteome</keyword>
<name>A0A9J6GZG3_HAELO</name>
<proteinExistence type="predicted"/>
<dbReference type="EMBL" id="JABSTR010001252">
    <property type="protein sequence ID" value="KAH9383831.1"/>
    <property type="molecule type" value="Genomic_DNA"/>
</dbReference>
<gene>
    <name evidence="1" type="ORF">HPB48_025601</name>
</gene>
<accession>A0A9J6GZG3</accession>
<evidence type="ECO:0000313" key="1">
    <source>
        <dbReference type="EMBL" id="KAH9383831.1"/>
    </source>
</evidence>
<dbReference type="VEuPathDB" id="VectorBase:HLOH_054232"/>
<reference evidence="1 2" key="1">
    <citation type="journal article" date="2020" name="Cell">
        <title>Large-Scale Comparative Analyses of Tick Genomes Elucidate Their Genetic Diversity and Vector Capacities.</title>
        <authorList>
            <consortium name="Tick Genome and Microbiome Consortium (TIGMIC)"/>
            <person name="Jia N."/>
            <person name="Wang J."/>
            <person name="Shi W."/>
            <person name="Du L."/>
            <person name="Sun Y."/>
            <person name="Zhan W."/>
            <person name="Jiang J.F."/>
            <person name="Wang Q."/>
            <person name="Zhang B."/>
            <person name="Ji P."/>
            <person name="Bell-Sakyi L."/>
            <person name="Cui X.M."/>
            <person name="Yuan T.T."/>
            <person name="Jiang B.G."/>
            <person name="Yang W.F."/>
            <person name="Lam T.T."/>
            <person name="Chang Q.C."/>
            <person name="Ding S.J."/>
            <person name="Wang X.J."/>
            <person name="Zhu J.G."/>
            <person name="Ruan X.D."/>
            <person name="Zhao L."/>
            <person name="Wei J.T."/>
            <person name="Ye R.Z."/>
            <person name="Que T.C."/>
            <person name="Du C.H."/>
            <person name="Zhou Y.H."/>
            <person name="Cheng J.X."/>
            <person name="Dai P.F."/>
            <person name="Guo W.B."/>
            <person name="Han X.H."/>
            <person name="Huang E.J."/>
            <person name="Li L.F."/>
            <person name="Wei W."/>
            <person name="Gao Y.C."/>
            <person name="Liu J.Z."/>
            <person name="Shao H.Z."/>
            <person name="Wang X."/>
            <person name="Wang C.C."/>
            <person name="Yang T.C."/>
            <person name="Huo Q.B."/>
            <person name="Li W."/>
            <person name="Chen H.Y."/>
            <person name="Chen S.E."/>
            <person name="Zhou L.G."/>
            <person name="Ni X.B."/>
            <person name="Tian J.H."/>
            <person name="Sheng Y."/>
            <person name="Liu T."/>
            <person name="Pan Y.S."/>
            <person name="Xia L.Y."/>
            <person name="Li J."/>
            <person name="Zhao F."/>
            <person name="Cao W.C."/>
        </authorList>
    </citation>
    <scope>NUCLEOTIDE SEQUENCE [LARGE SCALE GENOMIC DNA]</scope>
    <source>
        <strain evidence="1">HaeL-2018</strain>
    </source>
</reference>
<dbReference type="AlphaFoldDB" id="A0A9J6GZG3"/>
<dbReference type="OrthoDB" id="6508137at2759"/>
<comment type="caution">
    <text evidence="1">The sequence shown here is derived from an EMBL/GenBank/DDBJ whole genome shotgun (WGS) entry which is preliminary data.</text>
</comment>
<dbReference type="Proteomes" id="UP000821853">
    <property type="component" value="Unassembled WGS sequence"/>
</dbReference>